<name>A0ABM7D7V1_9BURK</name>
<accession>A0ABM7D7V1</accession>
<proteinExistence type="predicted"/>
<evidence type="ECO:0000313" key="1">
    <source>
        <dbReference type="EMBL" id="AOZ09362.1"/>
    </source>
</evidence>
<organism evidence="1 2">
    <name type="scientific">Cupriavidus malaysiensis</name>
    <dbReference type="NCBI Taxonomy" id="367825"/>
    <lineage>
        <taxon>Bacteria</taxon>
        <taxon>Pseudomonadati</taxon>
        <taxon>Pseudomonadota</taxon>
        <taxon>Betaproteobacteria</taxon>
        <taxon>Burkholderiales</taxon>
        <taxon>Burkholderiaceae</taxon>
        <taxon>Cupriavidus</taxon>
    </lineage>
</organism>
<reference evidence="1 2" key="1">
    <citation type="submission" date="2016-10" db="EMBL/GenBank/DDBJ databases">
        <title>Complete genome sequences of three Cupriavidus strains isolated from various Malaysian environments.</title>
        <authorList>
            <person name="Abdullah A.A.-A."/>
            <person name="Shafie N.A.H."/>
            <person name="Lau N.S."/>
        </authorList>
    </citation>
    <scope>NUCLEOTIDE SEQUENCE [LARGE SCALE GENOMIC DNA]</scope>
    <source>
        <strain evidence="1 2">USMAA1020</strain>
    </source>
</reference>
<evidence type="ECO:0000313" key="2">
    <source>
        <dbReference type="Proteomes" id="UP000177515"/>
    </source>
</evidence>
<protein>
    <submittedName>
        <fullName evidence="1">Uncharacterized protein</fullName>
    </submittedName>
</protein>
<sequence>MNGRQEPTPAGARAHVRRDVRNTTRRALLAARKLAASAPVTDAAALSGLFDAWMAAADGRGRLVCMASAVELGLPVVRYLAPCRQAVADVDDTALRALFWAACRRLQDTLQAAG</sequence>
<dbReference type="Proteomes" id="UP000177515">
    <property type="component" value="Chromosome 2"/>
</dbReference>
<gene>
    <name evidence="1" type="ORF">BKK80_26625</name>
</gene>
<keyword evidence="2" id="KW-1185">Reference proteome</keyword>
<dbReference type="EMBL" id="CP017755">
    <property type="protein sequence ID" value="AOZ09362.1"/>
    <property type="molecule type" value="Genomic_DNA"/>
</dbReference>